<organism evidence="2 3">
    <name type="scientific">Golovinomyces cichoracearum</name>
    <dbReference type="NCBI Taxonomy" id="62708"/>
    <lineage>
        <taxon>Eukaryota</taxon>
        <taxon>Fungi</taxon>
        <taxon>Dikarya</taxon>
        <taxon>Ascomycota</taxon>
        <taxon>Pezizomycotina</taxon>
        <taxon>Leotiomycetes</taxon>
        <taxon>Erysiphales</taxon>
        <taxon>Erysiphaceae</taxon>
        <taxon>Golovinomyces</taxon>
    </lineage>
</organism>
<dbReference type="AlphaFoldDB" id="A0A420HDW3"/>
<evidence type="ECO:0008006" key="4">
    <source>
        <dbReference type="Google" id="ProtNLM"/>
    </source>
</evidence>
<reference evidence="2 3" key="1">
    <citation type="journal article" date="2018" name="BMC Genomics">
        <title>Comparative genome analyses reveal sequence features reflecting distinct modes of host-adaptation between dicot and monocot powdery mildew.</title>
        <authorList>
            <person name="Wu Y."/>
            <person name="Ma X."/>
            <person name="Pan Z."/>
            <person name="Kale S.D."/>
            <person name="Song Y."/>
            <person name="King H."/>
            <person name="Zhang Q."/>
            <person name="Presley C."/>
            <person name="Deng X."/>
            <person name="Wei C.I."/>
            <person name="Xiao S."/>
        </authorList>
    </citation>
    <scope>NUCLEOTIDE SEQUENCE [LARGE SCALE GENOMIC DNA]</scope>
    <source>
        <strain evidence="2">UMSG3</strain>
    </source>
</reference>
<keyword evidence="1" id="KW-0732">Signal</keyword>
<proteinExistence type="predicted"/>
<evidence type="ECO:0000313" key="3">
    <source>
        <dbReference type="Proteomes" id="UP000283383"/>
    </source>
</evidence>
<keyword evidence="3" id="KW-1185">Reference proteome</keyword>
<comment type="caution">
    <text evidence="2">The sequence shown here is derived from an EMBL/GenBank/DDBJ whole genome shotgun (WGS) entry which is preliminary data.</text>
</comment>
<feature type="signal peptide" evidence="1">
    <location>
        <begin position="1"/>
        <end position="19"/>
    </location>
</feature>
<evidence type="ECO:0000313" key="2">
    <source>
        <dbReference type="EMBL" id="RKF55621.1"/>
    </source>
</evidence>
<name>A0A420HDW3_9PEZI</name>
<protein>
    <recommendedName>
        <fullName evidence="4">Secreted effector protein</fullName>
    </recommendedName>
</protein>
<feature type="chain" id="PRO_5019272382" description="Secreted effector protein" evidence="1">
    <location>
        <begin position="20"/>
        <end position="184"/>
    </location>
</feature>
<evidence type="ECO:0000256" key="1">
    <source>
        <dbReference type="SAM" id="SignalP"/>
    </source>
</evidence>
<accession>A0A420HDW3</accession>
<sequence>MWSRAIFLMLFAFISVSMSSPVIAFTKKTPPLKFEGVMDSAYCKYDADENFIEFSIQEINQAAQATCNVLHKPRLYISCIGCNHSTQPEKYRGDLLKSQHNCILYQSKLKKPQYPNFESFAIVSWNKKNSVCRVLDVISSTSGGGSKKCIDKQSKERIYWQSFSSRKYEMSASITPLRVDENEG</sequence>
<dbReference type="Proteomes" id="UP000283383">
    <property type="component" value="Unassembled WGS sequence"/>
</dbReference>
<dbReference type="EMBL" id="MCBQ01020044">
    <property type="protein sequence ID" value="RKF55621.1"/>
    <property type="molecule type" value="Genomic_DNA"/>
</dbReference>
<gene>
    <name evidence="2" type="ORF">GcM3_200063</name>
</gene>